<dbReference type="InterPro" id="IPR002696">
    <property type="entry name" value="Membr_insert_effic_factor_YidD"/>
</dbReference>
<proteinExistence type="inferred from homology"/>
<reference evidence="3" key="1">
    <citation type="submission" date="2017-09" db="EMBL/GenBank/DDBJ databases">
        <title>Depth-based differentiation of microbial function through sediment-hosted aquifers and enrichment of novel symbionts in the deep terrestrial subsurface.</title>
        <authorList>
            <person name="Probst A.J."/>
            <person name="Ladd B."/>
            <person name="Jarett J.K."/>
            <person name="Geller-Mcgrath D.E."/>
            <person name="Sieber C.M.K."/>
            <person name="Emerson J.B."/>
            <person name="Anantharaman K."/>
            <person name="Thomas B.C."/>
            <person name="Malmstrom R."/>
            <person name="Stieglmeier M."/>
            <person name="Klingl A."/>
            <person name="Woyke T."/>
            <person name="Ryan C.M."/>
            <person name="Banfield J.F."/>
        </authorList>
    </citation>
    <scope>NUCLEOTIDE SEQUENCE [LARGE SCALE GENOMIC DNA]</scope>
</reference>
<dbReference type="SMART" id="SM01234">
    <property type="entry name" value="Haemolytic"/>
    <property type="match status" value="1"/>
</dbReference>
<dbReference type="PANTHER" id="PTHR33383">
    <property type="entry name" value="MEMBRANE PROTEIN INSERTION EFFICIENCY FACTOR-RELATED"/>
    <property type="match status" value="1"/>
</dbReference>
<dbReference type="Proteomes" id="UP000230093">
    <property type="component" value="Unassembled WGS sequence"/>
</dbReference>
<comment type="function">
    <text evidence="1">Could be involved in insertion of integral membrane proteins into the membrane.</text>
</comment>
<keyword evidence="1" id="KW-1003">Cell membrane</keyword>
<accession>A0A2H0W884</accession>
<dbReference type="PANTHER" id="PTHR33383:SF1">
    <property type="entry name" value="MEMBRANE PROTEIN INSERTION EFFICIENCY FACTOR-RELATED"/>
    <property type="match status" value="1"/>
</dbReference>
<sequence length="80" mass="9272">MKPKNLILKSIKLYQNTSVFQLAIFKKLFLTDAACRFIPTCSEYFYQAIEKYGIIKGTLLGLRRIFKCHPWSKGGEEPLL</sequence>
<organism evidence="2 3">
    <name type="scientific">Candidatus Beckwithbacteria bacterium CG10_big_fil_rev_8_21_14_0_10_34_10</name>
    <dbReference type="NCBI Taxonomy" id="1974495"/>
    <lineage>
        <taxon>Bacteria</taxon>
        <taxon>Candidatus Beckwithiibacteriota</taxon>
    </lineage>
</organism>
<gene>
    <name evidence="2" type="primary">yidD</name>
    <name evidence="2" type="ORF">COT75_04325</name>
</gene>
<evidence type="ECO:0000256" key="1">
    <source>
        <dbReference type="HAMAP-Rule" id="MF_00386"/>
    </source>
</evidence>
<dbReference type="NCBIfam" id="TIGR00278">
    <property type="entry name" value="membrane protein insertion efficiency factor YidD"/>
    <property type="match status" value="1"/>
</dbReference>
<dbReference type="AlphaFoldDB" id="A0A2H0W884"/>
<name>A0A2H0W884_9BACT</name>
<comment type="subcellular location">
    <subcellularLocation>
        <location evidence="1">Cell membrane</location>
        <topology evidence="1">Peripheral membrane protein</topology>
        <orientation evidence="1">Cytoplasmic side</orientation>
    </subcellularLocation>
</comment>
<protein>
    <recommendedName>
        <fullName evidence="1">Putative membrane protein insertion efficiency factor</fullName>
    </recommendedName>
</protein>
<comment type="similarity">
    <text evidence="1">Belongs to the UPF0161 family.</text>
</comment>
<dbReference type="EMBL" id="PEZT01000025">
    <property type="protein sequence ID" value="PIS08884.1"/>
    <property type="molecule type" value="Genomic_DNA"/>
</dbReference>
<keyword evidence="1" id="KW-0472">Membrane</keyword>
<dbReference type="GO" id="GO:0005886">
    <property type="term" value="C:plasma membrane"/>
    <property type="evidence" value="ECO:0007669"/>
    <property type="project" value="UniProtKB-SubCell"/>
</dbReference>
<evidence type="ECO:0000313" key="2">
    <source>
        <dbReference type="EMBL" id="PIS08884.1"/>
    </source>
</evidence>
<comment type="caution">
    <text evidence="2">The sequence shown here is derived from an EMBL/GenBank/DDBJ whole genome shotgun (WGS) entry which is preliminary data.</text>
</comment>
<dbReference type="Pfam" id="PF01809">
    <property type="entry name" value="YidD"/>
    <property type="match status" value="1"/>
</dbReference>
<evidence type="ECO:0000313" key="3">
    <source>
        <dbReference type="Proteomes" id="UP000230093"/>
    </source>
</evidence>
<dbReference type="HAMAP" id="MF_00386">
    <property type="entry name" value="UPF0161_YidD"/>
    <property type="match status" value="1"/>
</dbReference>